<dbReference type="Proteomes" id="UP000224684">
    <property type="component" value="Segment"/>
</dbReference>
<reference evidence="1 2" key="1">
    <citation type="submission" date="2017-04" db="EMBL/GenBank/DDBJ databases">
        <title>Bacillus anthracis phage Complete Genome.</title>
        <authorList>
            <person name="Alkalay S."/>
            <person name="Coppenhagen-Glazer S."/>
            <person name="Hazan R."/>
        </authorList>
    </citation>
    <scope>NUCLEOTIDE SEQUENCE [LARGE SCALE GENOMIC DNA]</scope>
</reference>
<dbReference type="RefSeq" id="YP_010739877.1">
    <property type="nucleotide sequence ID" value="NC_073047.1"/>
</dbReference>
<keyword evidence="2" id="KW-1185">Reference proteome</keyword>
<dbReference type="KEGG" id="vg:79587273"/>
<sequence>MSVTKGVCIAVDHSDLLKEKVEYFLFPAKPNHYYVSKFNRKGAHFGCYPTERFQITEKEVWTPEPQPNLPELNTSLFYRAQLIWRKKGYKDKPLKDYIVQPRGKHCYFWHDRERKKFCGCFPLHWFTDFVPVQSHHIEEKTKEEVKLLQRPDGQLAFF</sequence>
<evidence type="ECO:0000313" key="1">
    <source>
        <dbReference type="EMBL" id="ARW58419.1"/>
    </source>
</evidence>
<protein>
    <submittedName>
        <fullName evidence="1">Uncharacterized protein</fullName>
    </submittedName>
</protein>
<organism evidence="1 2">
    <name type="scientific">Bacillus phage Tavor_SA</name>
    <dbReference type="NCBI Taxonomy" id="1983581"/>
    <lineage>
        <taxon>Viruses</taxon>
        <taxon>Duplodnaviria</taxon>
        <taxon>Heunggongvirae</taxon>
        <taxon>Uroviricota</taxon>
        <taxon>Caudoviricetes</taxon>
        <taxon>Wbetavirus</taxon>
        <taxon>Wbetavirus tavor</taxon>
    </lineage>
</organism>
<proteinExistence type="predicted"/>
<dbReference type="EMBL" id="KY963369">
    <property type="protein sequence ID" value="ARW58419.1"/>
    <property type="molecule type" value="Genomic_DNA"/>
</dbReference>
<name>A0A288WFT9_9CAUD</name>
<dbReference type="GeneID" id="79587273"/>
<accession>A0A288WFT9</accession>
<evidence type="ECO:0000313" key="2">
    <source>
        <dbReference type="Proteomes" id="UP000224684"/>
    </source>
</evidence>